<dbReference type="SUPFAM" id="SSF51120">
    <property type="entry name" value="beta-Roll"/>
    <property type="match status" value="2"/>
</dbReference>
<dbReference type="PANTHER" id="PTHR38340:SF1">
    <property type="entry name" value="S-LAYER PROTEIN"/>
    <property type="match status" value="1"/>
</dbReference>
<evidence type="ECO:0000256" key="1">
    <source>
        <dbReference type="ARBA" id="ARBA00004613"/>
    </source>
</evidence>
<dbReference type="Proteomes" id="UP000238392">
    <property type="component" value="Unassembled WGS sequence"/>
</dbReference>
<dbReference type="Pfam" id="PF00353">
    <property type="entry name" value="HemolysinCabind"/>
    <property type="match status" value="6"/>
</dbReference>
<gene>
    <name evidence="3" type="ORF">CLV74_115108</name>
</gene>
<comment type="caution">
    <text evidence="3">The sequence shown here is derived from an EMBL/GenBank/DDBJ whole genome shotgun (WGS) entry which is preliminary data.</text>
</comment>
<dbReference type="PROSITE" id="PS00330">
    <property type="entry name" value="HEMOLYSIN_CALCIUM"/>
    <property type="match status" value="6"/>
</dbReference>
<dbReference type="InterPro" id="IPR018511">
    <property type="entry name" value="Hemolysin-typ_Ca-bd_CS"/>
</dbReference>
<dbReference type="InterPro" id="IPR001343">
    <property type="entry name" value="Hemolysn_Ca-bd"/>
</dbReference>
<dbReference type="AlphaFoldDB" id="A0A2T0WGK6"/>
<accession>A0A2T0WGK6</accession>
<dbReference type="PRINTS" id="PR00313">
    <property type="entry name" value="CABNDNGRPT"/>
</dbReference>
<dbReference type="InterPro" id="IPR011049">
    <property type="entry name" value="Serralysin-like_metalloprot_C"/>
</dbReference>
<dbReference type="PANTHER" id="PTHR38340">
    <property type="entry name" value="S-LAYER PROTEIN"/>
    <property type="match status" value="1"/>
</dbReference>
<evidence type="ECO:0000313" key="4">
    <source>
        <dbReference type="Proteomes" id="UP000238392"/>
    </source>
</evidence>
<sequence>MTIKWDFTGGGTPVLDTLWAFLDWSSQTVLDENNTIYGITLPYATDYIYYAVDDSASQTTVSSDIAIWPPYGSYTMDLSYSDRITYTDGTQQLSLLGHNLDAVGTDTYWFDANVVGVTFYDSATGEHWIAVLEDLELSPTDLMALYTENGSAAMTRLLMQGEDQMTGSDGADVFSSYGGNDFLSAGAGNDVLNGGAGADSLYGGDGDDRLSGSFGADFLYGGAGADSLYGGKGHDYLDAGSGEDWLYGGAGNDTLSGSYDSGSTVHLNGGDGNDWLYANGSGLAIMNGGEGDDYLVGSWTGYTSERTKMYGGNGNDTLISDFSDDTMFGQDGDDLLLGGKGANVMFGGAGNDTLRGRGGDDRISGGDGNDLIFGGAGDDTLRAGAGGDTLSGGNGADLFIFRETDEVVTMTDFVRTTDRIILEGMADLLDTAILAYSSADPIDSGIDGGGEQQYLSTTHIFIGDLELRFIGTGQDITLDDLLFS</sequence>
<keyword evidence="2" id="KW-0964">Secreted</keyword>
<dbReference type="OrthoDB" id="9342475at2"/>
<reference evidence="3 4" key="1">
    <citation type="submission" date="2018-03" db="EMBL/GenBank/DDBJ databases">
        <title>Genomic Encyclopedia of Archaeal and Bacterial Type Strains, Phase II (KMG-II): from individual species to whole genera.</title>
        <authorList>
            <person name="Goeker M."/>
        </authorList>
    </citation>
    <scope>NUCLEOTIDE SEQUENCE [LARGE SCALE GENOMIC DNA]</scope>
    <source>
        <strain evidence="3 4">DSM 100212</strain>
    </source>
</reference>
<name>A0A2T0WGK6_9RHOB</name>
<keyword evidence="4" id="KW-1185">Reference proteome</keyword>
<dbReference type="GO" id="GO:0005576">
    <property type="term" value="C:extracellular region"/>
    <property type="evidence" value="ECO:0007669"/>
    <property type="project" value="UniProtKB-SubCell"/>
</dbReference>
<dbReference type="EMBL" id="PVTQ01000015">
    <property type="protein sequence ID" value="PRY85654.1"/>
    <property type="molecule type" value="Genomic_DNA"/>
</dbReference>
<proteinExistence type="predicted"/>
<dbReference type="InterPro" id="IPR050557">
    <property type="entry name" value="RTX_toxin/Mannuronan_C5-epim"/>
</dbReference>
<dbReference type="Gene3D" id="2.150.10.10">
    <property type="entry name" value="Serralysin-like metalloprotease, C-terminal"/>
    <property type="match status" value="4"/>
</dbReference>
<protein>
    <submittedName>
        <fullName evidence="3">Hemolysin type calcium-binding protein</fullName>
    </submittedName>
</protein>
<evidence type="ECO:0000256" key="2">
    <source>
        <dbReference type="ARBA" id="ARBA00022525"/>
    </source>
</evidence>
<dbReference type="GO" id="GO:0005509">
    <property type="term" value="F:calcium ion binding"/>
    <property type="evidence" value="ECO:0007669"/>
    <property type="project" value="InterPro"/>
</dbReference>
<organism evidence="3 4">
    <name type="scientific">Donghicola tyrosinivorans</name>
    <dbReference type="NCBI Taxonomy" id="1652492"/>
    <lineage>
        <taxon>Bacteria</taxon>
        <taxon>Pseudomonadati</taxon>
        <taxon>Pseudomonadota</taxon>
        <taxon>Alphaproteobacteria</taxon>
        <taxon>Rhodobacterales</taxon>
        <taxon>Roseobacteraceae</taxon>
        <taxon>Donghicola</taxon>
    </lineage>
</organism>
<evidence type="ECO:0000313" key="3">
    <source>
        <dbReference type="EMBL" id="PRY85654.1"/>
    </source>
</evidence>
<dbReference type="RefSeq" id="WP_106267497.1">
    <property type="nucleotide sequence ID" value="NZ_PVTQ01000015.1"/>
</dbReference>
<comment type="subcellular location">
    <subcellularLocation>
        <location evidence="1">Secreted</location>
    </subcellularLocation>
</comment>